<evidence type="ECO:0000256" key="6">
    <source>
        <dbReference type="ARBA" id="ARBA00022837"/>
    </source>
</evidence>
<comment type="function">
    <text evidence="8">Displays several functions associated with host defense: it promotes agglutination, bacterial capsular swelling, phagocytosis and complement fixation through its calcium-dependent binding to phosphorylcholine. Can interact with DNA and histones and may scavenge nuclear material released from damaged circulating cells.</text>
</comment>
<evidence type="ECO:0000256" key="9">
    <source>
        <dbReference type="ARBA" id="ARBA00038102"/>
    </source>
</evidence>
<evidence type="ECO:0000256" key="2">
    <source>
        <dbReference type="ARBA" id="ARBA00022486"/>
    </source>
</evidence>
<evidence type="ECO:0000256" key="3">
    <source>
        <dbReference type="ARBA" id="ARBA00022525"/>
    </source>
</evidence>
<proteinExistence type="inferred from homology"/>
<comment type="subunit">
    <text evidence="11">Homopentamer. Pentaxin (or pentraxin) have a discoid arrangement of 5 non-covalently bound subunits.</text>
</comment>
<dbReference type="InterPro" id="IPR030476">
    <property type="entry name" value="Pentaxin_CS"/>
</dbReference>
<evidence type="ECO:0000256" key="8">
    <source>
        <dbReference type="ARBA" id="ARBA00037561"/>
    </source>
</evidence>
<accession>A0A1S3A7M1</accession>
<dbReference type="InterPro" id="IPR001759">
    <property type="entry name" value="PTX_dom"/>
</dbReference>
<dbReference type="SUPFAM" id="SSF49899">
    <property type="entry name" value="Concanavalin A-like lectins/glucanases"/>
    <property type="match status" value="1"/>
</dbReference>
<dbReference type="InParanoid" id="A0A1S3A7M1"/>
<comment type="similarity">
    <text evidence="9 11">Belongs to the pentraxin family.</text>
</comment>
<keyword evidence="4 11" id="KW-0479">Metal-binding</keyword>
<evidence type="ECO:0000313" key="13">
    <source>
        <dbReference type="Proteomes" id="UP001652624"/>
    </source>
</evidence>
<name>A0A1S3A7M1_ERIEU</name>
<dbReference type="AlphaFoldDB" id="A0A1S3A7M1"/>
<reference evidence="14" key="1">
    <citation type="submission" date="2025-08" db="UniProtKB">
        <authorList>
            <consortium name="RefSeq"/>
        </authorList>
    </citation>
    <scope>IDENTIFICATION</scope>
</reference>
<dbReference type="FunFam" id="2.60.120.200:FF:000070">
    <property type="entry name" value="Serum amyloid P-component"/>
    <property type="match status" value="1"/>
</dbReference>
<evidence type="ECO:0000256" key="5">
    <source>
        <dbReference type="ARBA" id="ARBA00022729"/>
    </source>
</evidence>
<evidence type="ECO:0000256" key="4">
    <source>
        <dbReference type="ARBA" id="ARBA00022723"/>
    </source>
</evidence>
<evidence type="ECO:0000256" key="10">
    <source>
        <dbReference type="PROSITE-ProRule" id="PRU01172"/>
    </source>
</evidence>
<dbReference type="Proteomes" id="UP001652624">
    <property type="component" value="Chromosome 9"/>
</dbReference>
<dbReference type="PANTHER" id="PTHR45869">
    <property type="entry name" value="C-REACTIVE PROTEIN-RELATED"/>
    <property type="match status" value="1"/>
</dbReference>
<evidence type="ECO:0000313" key="14">
    <source>
        <dbReference type="RefSeq" id="XP_007530663.1"/>
    </source>
</evidence>
<gene>
    <name evidence="14" type="primary">CRP</name>
</gene>
<dbReference type="RefSeq" id="XP_007530663.1">
    <property type="nucleotide sequence ID" value="XM_007530601.3"/>
</dbReference>
<comment type="subcellular location">
    <subcellularLocation>
        <location evidence="1 11">Secreted</location>
    </subcellularLocation>
</comment>
<feature type="chain" id="PRO_5010008494" description="Pentraxin family member" evidence="11">
    <location>
        <begin position="20"/>
        <end position="234"/>
    </location>
</feature>
<dbReference type="CDD" id="cd00152">
    <property type="entry name" value="PTX"/>
    <property type="match status" value="1"/>
</dbReference>
<dbReference type="GO" id="GO:0045087">
    <property type="term" value="P:innate immune response"/>
    <property type="evidence" value="ECO:0007669"/>
    <property type="project" value="TreeGrafter"/>
</dbReference>
<organism evidence="13 14">
    <name type="scientific">Erinaceus europaeus</name>
    <name type="common">Western European hedgehog</name>
    <dbReference type="NCBI Taxonomy" id="9365"/>
    <lineage>
        <taxon>Eukaryota</taxon>
        <taxon>Metazoa</taxon>
        <taxon>Chordata</taxon>
        <taxon>Craniata</taxon>
        <taxon>Vertebrata</taxon>
        <taxon>Euteleostomi</taxon>
        <taxon>Mammalia</taxon>
        <taxon>Eutheria</taxon>
        <taxon>Laurasiatheria</taxon>
        <taxon>Eulipotyphla</taxon>
        <taxon>Erinaceidae</taxon>
        <taxon>Erinaceinae</taxon>
        <taxon>Erinaceus</taxon>
    </lineage>
</organism>
<protein>
    <recommendedName>
        <fullName evidence="11">Pentraxin family member</fullName>
    </recommendedName>
</protein>
<dbReference type="Pfam" id="PF00354">
    <property type="entry name" value="Pentaxin"/>
    <property type="match status" value="1"/>
</dbReference>
<dbReference type="PROSITE" id="PS51828">
    <property type="entry name" value="PTX_2"/>
    <property type="match status" value="1"/>
</dbReference>
<keyword evidence="7 10" id="KW-1015">Disulfide bond</keyword>
<evidence type="ECO:0000256" key="11">
    <source>
        <dbReference type="RuleBase" id="RU362112"/>
    </source>
</evidence>
<dbReference type="GO" id="GO:0005615">
    <property type="term" value="C:extracellular space"/>
    <property type="evidence" value="ECO:0007669"/>
    <property type="project" value="TreeGrafter"/>
</dbReference>
<feature type="domain" description="Pentraxin (PTX)" evidence="12">
    <location>
        <begin position="24"/>
        <end position="223"/>
    </location>
</feature>
<evidence type="ECO:0000259" key="12">
    <source>
        <dbReference type="PROSITE" id="PS51828"/>
    </source>
</evidence>
<feature type="signal peptide" evidence="11">
    <location>
        <begin position="1"/>
        <end position="19"/>
    </location>
</feature>
<dbReference type="GO" id="GO:0046872">
    <property type="term" value="F:metal ion binding"/>
    <property type="evidence" value="ECO:0007669"/>
    <property type="project" value="UniProtKB-KW"/>
</dbReference>
<sequence>MEQLWLCLLVLVSLSGAFSQSDVYKKAFVFPEETDTSYVTLTAQLQKPLMAFTVCLWFYTDLTRDYSLFSYATNNSNNDILIYRDKNRVYSLSVGGDDAYFSLPKNNPGPVHLCSTWDSDSGIAELWVDGEPMVRRRLKKGYEVGTDASIILGQEQDAYGGAFDKEQSLVGDTGDVNMWDSVLSPEDIRSVYSGSIFSPTVLDWRELQYEIHGDVVIRPQLWPMAEVALRSCAE</sequence>
<keyword evidence="2" id="KW-0011">Acute phase</keyword>
<evidence type="ECO:0000256" key="7">
    <source>
        <dbReference type="ARBA" id="ARBA00023157"/>
    </source>
</evidence>
<dbReference type="Gene3D" id="2.60.120.200">
    <property type="match status" value="1"/>
</dbReference>
<keyword evidence="3" id="KW-0964">Secreted</keyword>
<keyword evidence="5 11" id="KW-0732">Signal</keyword>
<comment type="cofactor">
    <cofactor evidence="11">
        <name>Ca(2+)</name>
        <dbReference type="ChEBI" id="CHEBI:29108"/>
    </cofactor>
    <text evidence="11">Binds 2 calcium ions per subunit.</text>
</comment>
<keyword evidence="6 11" id="KW-0106">Calcium</keyword>
<dbReference type="PANTHER" id="PTHR45869:SF7">
    <property type="entry name" value="C-REACTIVE PROTEIN"/>
    <property type="match status" value="1"/>
</dbReference>
<dbReference type="GO" id="GO:0006953">
    <property type="term" value="P:acute-phase response"/>
    <property type="evidence" value="ECO:0007669"/>
    <property type="project" value="UniProtKB-KW"/>
</dbReference>
<dbReference type="InterPro" id="IPR051005">
    <property type="entry name" value="Pentraxin_domain"/>
</dbReference>
<dbReference type="InterPro" id="IPR013320">
    <property type="entry name" value="ConA-like_dom_sf"/>
</dbReference>
<feature type="disulfide bond" evidence="10">
    <location>
        <begin position="55"/>
        <end position="114"/>
    </location>
</feature>
<dbReference type="PROSITE" id="PS00289">
    <property type="entry name" value="PTX_1"/>
    <property type="match status" value="1"/>
</dbReference>
<keyword evidence="13" id="KW-1185">Reference proteome</keyword>
<dbReference type="GO" id="GO:0001849">
    <property type="term" value="F:complement component C1q complex binding"/>
    <property type="evidence" value="ECO:0007669"/>
    <property type="project" value="TreeGrafter"/>
</dbReference>
<evidence type="ECO:0000256" key="1">
    <source>
        <dbReference type="ARBA" id="ARBA00004613"/>
    </source>
</evidence>
<dbReference type="PRINTS" id="PR00895">
    <property type="entry name" value="PENTAXIN"/>
</dbReference>
<dbReference type="SMART" id="SM00159">
    <property type="entry name" value="PTX"/>
    <property type="match status" value="1"/>
</dbReference>
<dbReference type="eggNOG" id="ENOG502S201">
    <property type="taxonomic scope" value="Eukaryota"/>
</dbReference>
<dbReference type="OrthoDB" id="547680at2759"/>
<dbReference type="FunCoup" id="A0A1S3A7M1">
    <property type="interactions" value="134"/>
</dbReference>
<dbReference type="GO" id="GO:0030169">
    <property type="term" value="F:low-density lipoprotein particle binding"/>
    <property type="evidence" value="ECO:0007669"/>
    <property type="project" value="TreeGrafter"/>
</dbReference>